<reference evidence="3 4" key="1">
    <citation type="submission" date="2021-01" db="EMBL/GenBank/DDBJ databases">
        <title>Whole genome shotgun sequence of Actinoplanes couchii NBRC 106145.</title>
        <authorList>
            <person name="Komaki H."/>
            <person name="Tamura T."/>
        </authorList>
    </citation>
    <scope>NUCLEOTIDE SEQUENCE [LARGE SCALE GENOMIC DNA]</scope>
    <source>
        <strain evidence="3 4">NBRC 106145</strain>
    </source>
</reference>
<feature type="compositionally biased region" description="Acidic residues" evidence="1">
    <location>
        <begin position="108"/>
        <end position="119"/>
    </location>
</feature>
<dbReference type="Proteomes" id="UP000612282">
    <property type="component" value="Unassembled WGS sequence"/>
</dbReference>
<accession>A0ABQ3XJ69</accession>
<evidence type="ECO:0000256" key="1">
    <source>
        <dbReference type="SAM" id="MobiDB-lite"/>
    </source>
</evidence>
<evidence type="ECO:0000259" key="2">
    <source>
        <dbReference type="SMART" id="SM00894"/>
    </source>
</evidence>
<dbReference type="Pfam" id="PF05901">
    <property type="entry name" value="Excalibur"/>
    <property type="match status" value="1"/>
</dbReference>
<organism evidence="3 4">
    <name type="scientific">Actinoplanes couchii</name>
    <dbReference type="NCBI Taxonomy" id="403638"/>
    <lineage>
        <taxon>Bacteria</taxon>
        <taxon>Bacillati</taxon>
        <taxon>Actinomycetota</taxon>
        <taxon>Actinomycetes</taxon>
        <taxon>Micromonosporales</taxon>
        <taxon>Micromonosporaceae</taxon>
        <taxon>Actinoplanes</taxon>
    </lineage>
</organism>
<evidence type="ECO:0000313" key="3">
    <source>
        <dbReference type="EMBL" id="GID58536.1"/>
    </source>
</evidence>
<dbReference type="InterPro" id="IPR008613">
    <property type="entry name" value="Excalibur_Ca-bd_domain"/>
</dbReference>
<evidence type="ECO:0000313" key="4">
    <source>
        <dbReference type="Proteomes" id="UP000612282"/>
    </source>
</evidence>
<dbReference type="EMBL" id="BOMG01000086">
    <property type="protein sequence ID" value="GID58536.1"/>
    <property type="molecule type" value="Genomic_DNA"/>
</dbReference>
<name>A0ABQ3XJ69_9ACTN</name>
<sequence length="158" mass="15912">MKNISVGIGALVLFCCGGTAIIGSLGGDPEPATNRAAGVAATIAAEVAGSPAPEATGEPGTATTGAGGTSTPRPGTTPASRPAAEPTTTRPSPKSTTKKPKPRPTTAEPEDEPEEEVVEDVYYKNCTAVRRAGADPIRRGDPGYGRHLDRDGDGVGCE</sequence>
<keyword evidence="4" id="KW-1185">Reference proteome</keyword>
<feature type="region of interest" description="Disordered" evidence="1">
    <location>
        <begin position="48"/>
        <end position="158"/>
    </location>
</feature>
<feature type="compositionally biased region" description="Low complexity" evidence="1">
    <location>
        <begin position="48"/>
        <end position="95"/>
    </location>
</feature>
<dbReference type="SMART" id="SM00894">
    <property type="entry name" value="Excalibur"/>
    <property type="match status" value="1"/>
</dbReference>
<gene>
    <name evidence="3" type="ORF">Aco03nite_069400</name>
</gene>
<comment type="caution">
    <text evidence="3">The sequence shown here is derived from an EMBL/GenBank/DDBJ whole genome shotgun (WGS) entry which is preliminary data.</text>
</comment>
<feature type="compositionally biased region" description="Basic and acidic residues" evidence="1">
    <location>
        <begin position="132"/>
        <end position="158"/>
    </location>
</feature>
<proteinExistence type="predicted"/>
<protein>
    <recommendedName>
        <fullName evidence="2">Excalibur calcium-binding domain-containing protein</fullName>
    </recommendedName>
</protein>
<feature type="domain" description="Excalibur calcium-binding" evidence="2">
    <location>
        <begin position="122"/>
        <end position="158"/>
    </location>
</feature>